<dbReference type="Proteomes" id="UP001168098">
    <property type="component" value="Unassembled WGS sequence"/>
</dbReference>
<accession>A0AA38ZDA9</accession>
<dbReference type="AlphaFoldDB" id="A0AA38ZDA9"/>
<evidence type="ECO:0000313" key="1">
    <source>
        <dbReference type="EMBL" id="KAJ9686472.1"/>
    </source>
</evidence>
<dbReference type="Pfam" id="PF14223">
    <property type="entry name" value="Retrotran_gag_2"/>
    <property type="match status" value="1"/>
</dbReference>
<keyword evidence="2" id="KW-1185">Reference proteome</keyword>
<protein>
    <recommendedName>
        <fullName evidence="3">DUF4219 domain-containing protein</fullName>
    </recommendedName>
</protein>
<dbReference type="PANTHER" id="PTHR35317">
    <property type="entry name" value="OS04G0629600 PROTEIN"/>
    <property type="match status" value="1"/>
</dbReference>
<dbReference type="PANTHER" id="PTHR35317:SF35">
    <property type="entry name" value="DUF4219 DOMAIN-CONTAINING PROTEIN"/>
    <property type="match status" value="1"/>
</dbReference>
<dbReference type="EMBL" id="JARBHA010000012">
    <property type="protein sequence ID" value="KAJ9686472.1"/>
    <property type="molecule type" value="Genomic_DNA"/>
</dbReference>
<name>A0AA38ZDA9_VITRO</name>
<organism evidence="1 2">
    <name type="scientific">Vitis rotundifolia</name>
    <name type="common">Muscadine grape</name>
    <dbReference type="NCBI Taxonomy" id="103349"/>
    <lineage>
        <taxon>Eukaryota</taxon>
        <taxon>Viridiplantae</taxon>
        <taxon>Streptophyta</taxon>
        <taxon>Embryophyta</taxon>
        <taxon>Tracheophyta</taxon>
        <taxon>Spermatophyta</taxon>
        <taxon>Magnoliopsida</taxon>
        <taxon>eudicotyledons</taxon>
        <taxon>Gunneridae</taxon>
        <taxon>Pentapetalae</taxon>
        <taxon>rosids</taxon>
        <taxon>Vitales</taxon>
        <taxon>Vitaceae</taxon>
        <taxon>Viteae</taxon>
        <taxon>Vitis</taxon>
    </lineage>
</organism>
<proteinExistence type="predicted"/>
<comment type="caution">
    <text evidence="1">The sequence shown here is derived from an EMBL/GenBank/DDBJ whole genome shotgun (WGS) entry which is preliminary data.</text>
</comment>
<reference evidence="1 2" key="1">
    <citation type="journal article" date="2023" name="BMC Biotechnol.">
        <title>Vitis rotundifolia cv Carlos genome sequencing.</title>
        <authorList>
            <person name="Huff M."/>
            <person name="Hulse-Kemp A."/>
            <person name="Scheffler B."/>
            <person name="Youngblood R."/>
            <person name="Simpson S."/>
            <person name="Babiker E."/>
            <person name="Staton M."/>
        </authorList>
    </citation>
    <scope>NUCLEOTIDE SEQUENCE [LARGE SCALE GENOMIC DNA]</scope>
    <source>
        <tissue evidence="1">Leaf</tissue>
    </source>
</reference>
<gene>
    <name evidence="1" type="ORF">PVL29_015396</name>
</gene>
<sequence>MASTGVTSMSSQPSSIPLFEGENYDFWCVKMKTLFMSQDVWDLVENGFDELENVITLTPVEKYQWKELKKMDAKTLLFIQQGVGNNIFPRIMRASKAKEAWDILQWEFQGDKRTRLVKLQALRKKTGKYENEGE</sequence>
<evidence type="ECO:0008006" key="3">
    <source>
        <dbReference type="Google" id="ProtNLM"/>
    </source>
</evidence>
<evidence type="ECO:0000313" key="2">
    <source>
        <dbReference type="Proteomes" id="UP001168098"/>
    </source>
</evidence>